<feature type="transmembrane region" description="Helical" evidence="8">
    <location>
        <begin position="189"/>
        <end position="214"/>
    </location>
</feature>
<evidence type="ECO:0000256" key="7">
    <source>
        <dbReference type="ARBA" id="ARBA00023136"/>
    </source>
</evidence>
<keyword evidence="6 8" id="KW-1133">Transmembrane helix</keyword>
<dbReference type="EMBL" id="JAERTZ010000012">
    <property type="protein sequence ID" value="MBL1376579.1"/>
    <property type="molecule type" value="Genomic_DNA"/>
</dbReference>
<feature type="transmembrane region" description="Helical" evidence="8">
    <location>
        <begin position="21"/>
        <end position="40"/>
    </location>
</feature>
<accession>A0ABS1QP01</accession>
<evidence type="ECO:0000256" key="3">
    <source>
        <dbReference type="ARBA" id="ARBA00022475"/>
    </source>
</evidence>
<protein>
    <submittedName>
        <fullName evidence="9">ZIP family metal transporter</fullName>
    </submittedName>
</protein>
<evidence type="ECO:0000256" key="5">
    <source>
        <dbReference type="ARBA" id="ARBA00022833"/>
    </source>
</evidence>
<evidence type="ECO:0000313" key="10">
    <source>
        <dbReference type="Proteomes" id="UP000638570"/>
    </source>
</evidence>
<dbReference type="PANTHER" id="PTHR11040:SF211">
    <property type="entry name" value="ZINC TRANSPORTER ZIP11"/>
    <property type="match status" value="1"/>
</dbReference>
<feature type="transmembrane region" description="Helical" evidence="8">
    <location>
        <begin position="52"/>
        <end position="72"/>
    </location>
</feature>
<dbReference type="InterPro" id="IPR003689">
    <property type="entry name" value="ZIP"/>
</dbReference>
<comment type="caution">
    <text evidence="9">The sequence shown here is derived from an EMBL/GenBank/DDBJ whole genome shotgun (WGS) entry which is preliminary data.</text>
</comment>
<dbReference type="RefSeq" id="WP_202082569.1">
    <property type="nucleotide sequence ID" value="NZ_JAERTZ010000012.1"/>
</dbReference>
<keyword evidence="3" id="KW-1003">Cell membrane</keyword>
<dbReference type="Proteomes" id="UP000638570">
    <property type="component" value="Unassembled WGS sequence"/>
</dbReference>
<feature type="transmembrane region" description="Helical" evidence="8">
    <location>
        <begin position="161"/>
        <end position="183"/>
    </location>
</feature>
<evidence type="ECO:0000313" key="9">
    <source>
        <dbReference type="EMBL" id="MBL1376579.1"/>
    </source>
</evidence>
<evidence type="ECO:0000256" key="8">
    <source>
        <dbReference type="SAM" id="Phobius"/>
    </source>
</evidence>
<evidence type="ECO:0000256" key="6">
    <source>
        <dbReference type="ARBA" id="ARBA00022989"/>
    </source>
</evidence>
<feature type="transmembrane region" description="Helical" evidence="8">
    <location>
        <begin position="84"/>
        <end position="105"/>
    </location>
</feature>
<gene>
    <name evidence="9" type="ORF">JKV55_04405</name>
</gene>
<feature type="transmembrane region" description="Helical" evidence="8">
    <location>
        <begin position="282"/>
        <end position="301"/>
    </location>
</feature>
<feature type="transmembrane region" description="Helical" evidence="8">
    <location>
        <begin position="250"/>
        <end position="270"/>
    </location>
</feature>
<comment type="subcellular location">
    <subcellularLocation>
        <location evidence="1">Cell membrane</location>
        <topology evidence="1">Multi-pass membrane protein</topology>
    </subcellularLocation>
</comment>
<keyword evidence="5" id="KW-0862">Zinc</keyword>
<name>A0ABS1QP01_9GAMM</name>
<evidence type="ECO:0000256" key="4">
    <source>
        <dbReference type="ARBA" id="ARBA00022692"/>
    </source>
</evidence>
<comment type="similarity">
    <text evidence="2">Belongs to the ZIP transporter (TC 2.A.5) family.</text>
</comment>
<keyword evidence="7 8" id="KW-0472">Membrane</keyword>
<evidence type="ECO:0000256" key="1">
    <source>
        <dbReference type="ARBA" id="ARBA00004651"/>
    </source>
</evidence>
<feature type="transmembrane region" description="Helical" evidence="8">
    <location>
        <begin position="221"/>
        <end position="244"/>
    </location>
</feature>
<dbReference type="Pfam" id="PF02535">
    <property type="entry name" value="Zip"/>
    <property type="match status" value="1"/>
</dbReference>
<evidence type="ECO:0000256" key="2">
    <source>
        <dbReference type="ARBA" id="ARBA00006939"/>
    </source>
</evidence>
<dbReference type="PANTHER" id="PTHR11040">
    <property type="entry name" value="ZINC/IRON TRANSPORTER"/>
    <property type="match status" value="1"/>
</dbReference>
<organism evidence="9 10">
    <name type="scientific">Zobellella iuensis</name>
    <dbReference type="NCBI Taxonomy" id="2803811"/>
    <lineage>
        <taxon>Bacteria</taxon>
        <taxon>Pseudomonadati</taxon>
        <taxon>Pseudomonadota</taxon>
        <taxon>Gammaproteobacteria</taxon>
        <taxon>Aeromonadales</taxon>
        <taxon>Aeromonadaceae</taxon>
        <taxon>Zobellella</taxon>
    </lineage>
</organism>
<reference evidence="10" key="1">
    <citation type="submission" date="2021-01" db="EMBL/GenBank/DDBJ databases">
        <title>Genome public.</title>
        <authorList>
            <person name="Liu C."/>
            <person name="Sun Q."/>
        </authorList>
    </citation>
    <scope>NUCLEOTIDE SEQUENCE [LARGE SCALE GENOMIC DNA]</scope>
    <source>
        <strain evidence="10">CGMCC 1.18722</strain>
    </source>
</reference>
<feature type="transmembrane region" description="Helical" evidence="8">
    <location>
        <begin position="117"/>
        <end position="140"/>
    </location>
</feature>
<proteinExistence type="inferred from homology"/>
<sequence>MNAPAVRPRSAPLGGGWRPRTWLGIALVLAGAGLVVLHWVEVMHQQPLVRQAFFAGLIAAGATAAGTLPALFSRRLAGRLLDGVLGFGAGVMLAASIFSLIVPALDVLESQGAGNWHAAGTVALAVLLGGAVMLVLERCVPHEHFIKGSDGVGSERLKRGWLFVLAIALHNIPEGLAIGAAFAGGDGVAASALATGIAIQDIPEGFVVAMALLALGYRRRFALAVGMLSGLVEPVMAMLGASVLVGSPLLLPWGLALSAGAMLFVISHELIPESHRQGHELWATNGLMLGFVLMMLLDTALG</sequence>
<keyword evidence="4 8" id="KW-0812">Transmembrane</keyword>
<keyword evidence="10" id="KW-1185">Reference proteome</keyword>